<feature type="chain" id="PRO_5001821787" description="Antistasin-like domain-containing protein" evidence="1">
    <location>
        <begin position="24"/>
        <end position="132"/>
    </location>
</feature>
<dbReference type="Proteomes" id="UP000029120">
    <property type="component" value="Chromosome 8"/>
</dbReference>
<dbReference type="Gramene" id="KFK26171">
    <property type="protein sequence ID" value="KFK26171"/>
    <property type="gene ID" value="AALP_AA8G212100"/>
</dbReference>
<name>A0A087G8G9_ARAAL</name>
<accession>A0A087G8G9</accession>
<sequence>MVSNKVLLLGLLMSLSCLCVANALDGDIITPQRGGPCSYDNLCHNHCPGCKFTQCVNGKCVCTDCYTPPAYSGLEKAKALEEEENVIRPNRGGLCTNDNICYPHCPSCTVRKCVDGQCVCTGCNIPPIRFEG</sequence>
<feature type="signal peptide" evidence="1">
    <location>
        <begin position="1"/>
        <end position="23"/>
    </location>
</feature>
<reference evidence="3" key="1">
    <citation type="journal article" date="2015" name="Nat. Plants">
        <title>Genome expansion of Arabis alpina linked with retrotransposition and reduced symmetric DNA methylation.</title>
        <authorList>
            <person name="Willing E.M."/>
            <person name="Rawat V."/>
            <person name="Mandakova T."/>
            <person name="Maumus F."/>
            <person name="James G.V."/>
            <person name="Nordstroem K.J."/>
            <person name="Becker C."/>
            <person name="Warthmann N."/>
            <person name="Chica C."/>
            <person name="Szarzynska B."/>
            <person name="Zytnicki M."/>
            <person name="Albani M.C."/>
            <person name="Kiefer C."/>
            <person name="Bergonzi S."/>
            <person name="Castaings L."/>
            <person name="Mateos J.L."/>
            <person name="Berns M.C."/>
            <person name="Bujdoso N."/>
            <person name="Piofczyk T."/>
            <person name="de Lorenzo L."/>
            <person name="Barrero-Sicilia C."/>
            <person name="Mateos I."/>
            <person name="Piednoel M."/>
            <person name="Hagmann J."/>
            <person name="Chen-Min-Tao R."/>
            <person name="Iglesias-Fernandez R."/>
            <person name="Schuster S.C."/>
            <person name="Alonso-Blanco C."/>
            <person name="Roudier F."/>
            <person name="Carbonero P."/>
            <person name="Paz-Ares J."/>
            <person name="Davis S.J."/>
            <person name="Pecinka A."/>
            <person name="Quesneville H."/>
            <person name="Colot V."/>
            <person name="Lysak M.A."/>
            <person name="Weigel D."/>
            <person name="Coupland G."/>
            <person name="Schneeberger K."/>
        </authorList>
    </citation>
    <scope>NUCLEOTIDE SEQUENCE [LARGE SCALE GENOMIC DNA]</scope>
    <source>
        <strain evidence="3">cv. Pajares</strain>
    </source>
</reference>
<proteinExistence type="predicted"/>
<dbReference type="EMBL" id="CM002876">
    <property type="protein sequence ID" value="KFK26171.1"/>
    <property type="molecule type" value="Genomic_DNA"/>
</dbReference>
<dbReference type="AlphaFoldDB" id="A0A087G8G9"/>
<evidence type="ECO:0000313" key="3">
    <source>
        <dbReference type="Proteomes" id="UP000029120"/>
    </source>
</evidence>
<dbReference type="PROSITE" id="PS51257">
    <property type="entry name" value="PROKAR_LIPOPROTEIN"/>
    <property type="match status" value="1"/>
</dbReference>
<protein>
    <recommendedName>
        <fullName evidence="4">Antistasin-like domain-containing protein</fullName>
    </recommendedName>
</protein>
<evidence type="ECO:0000313" key="2">
    <source>
        <dbReference type="EMBL" id="KFK26171.1"/>
    </source>
</evidence>
<evidence type="ECO:0008006" key="4">
    <source>
        <dbReference type="Google" id="ProtNLM"/>
    </source>
</evidence>
<keyword evidence="3" id="KW-1185">Reference proteome</keyword>
<dbReference type="OrthoDB" id="10299572at2759"/>
<evidence type="ECO:0000256" key="1">
    <source>
        <dbReference type="SAM" id="SignalP"/>
    </source>
</evidence>
<keyword evidence="1" id="KW-0732">Signal</keyword>
<organism evidence="2 3">
    <name type="scientific">Arabis alpina</name>
    <name type="common">Alpine rock-cress</name>
    <dbReference type="NCBI Taxonomy" id="50452"/>
    <lineage>
        <taxon>Eukaryota</taxon>
        <taxon>Viridiplantae</taxon>
        <taxon>Streptophyta</taxon>
        <taxon>Embryophyta</taxon>
        <taxon>Tracheophyta</taxon>
        <taxon>Spermatophyta</taxon>
        <taxon>Magnoliopsida</taxon>
        <taxon>eudicotyledons</taxon>
        <taxon>Gunneridae</taxon>
        <taxon>Pentapetalae</taxon>
        <taxon>rosids</taxon>
        <taxon>malvids</taxon>
        <taxon>Brassicales</taxon>
        <taxon>Brassicaceae</taxon>
        <taxon>Arabideae</taxon>
        <taxon>Arabis</taxon>
    </lineage>
</organism>
<gene>
    <name evidence="2" type="ordered locus">AALP_Aa8g212100</name>
</gene>